<dbReference type="PROSITE" id="PS50076">
    <property type="entry name" value="DNAJ_2"/>
    <property type="match status" value="1"/>
</dbReference>
<dbReference type="OrthoDB" id="552049at2759"/>
<dbReference type="Pfam" id="PF14308">
    <property type="entry name" value="DnaJ-X"/>
    <property type="match status" value="1"/>
</dbReference>
<feature type="compositionally biased region" description="Basic and acidic residues" evidence="1">
    <location>
        <begin position="119"/>
        <end position="137"/>
    </location>
</feature>
<dbReference type="PANTHER" id="PTHR45006:SF2">
    <property type="entry name" value="PROTEIN CAJ1"/>
    <property type="match status" value="1"/>
</dbReference>
<gene>
    <name evidence="3" type="ORF">HANVADRAFT_53203</name>
</gene>
<reference evidence="4" key="1">
    <citation type="journal article" date="2016" name="Proc. Natl. Acad. Sci. U.S.A.">
        <title>Comparative genomics of biotechnologically important yeasts.</title>
        <authorList>
            <person name="Riley R."/>
            <person name="Haridas S."/>
            <person name="Wolfe K.H."/>
            <person name="Lopes M.R."/>
            <person name="Hittinger C.T."/>
            <person name="Goeker M."/>
            <person name="Salamov A.A."/>
            <person name="Wisecaver J.H."/>
            <person name="Long T.M."/>
            <person name="Calvey C.H."/>
            <person name="Aerts A.L."/>
            <person name="Barry K.W."/>
            <person name="Choi C."/>
            <person name="Clum A."/>
            <person name="Coughlan A.Y."/>
            <person name="Deshpande S."/>
            <person name="Douglass A.P."/>
            <person name="Hanson S.J."/>
            <person name="Klenk H.-P."/>
            <person name="LaButti K.M."/>
            <person name="Lapidus A."/>
            <person name="Lindquist E.A."/>
            <person name="Lipzen A.M."/>
            <person name="Meier-Kolthoff J.P."/>
            <person name="Ohm R.A."/>
            <person name="Otillar R.P."/>
            <person name="Pangilinan J.L."/>
            <person name="Peng Y."/>
            <person name="Rokas A."/>
            <person name="Rosa C.A."/>
            <person name="Scheuner C."/>
            <person name="Sibirny A.A."/>
            <person name="Slot J.C."/>
            <person name="Stielow J.B."/>
            <person name="Sun H."/>
            <person name="Kurtzman C.P."/>
            <person name="Blackwell M."/>
            <person name="Grigoriev I.V."/>
            <person name="Jeffries T.W."/>
        </authorList>
    </citation>
    <scope>NUCLEOTIDE SEQUENCE [LARGE SCALE GENOMIC DNA]</scope>
    <source>
        <strain evidence="4">NRRL Y-1626</strain>
    </source>
</reference>
<feature type="compositionally biased region" description="Polar residues" evidence="1">
    <location>
        <begin position="375"/>
        <end position="388"/>
    </location>
</feature>
<protein>
    <submittedName>
        <fullName evidence="3">DnaJ-domain-containing protein</fullName>
    </submittedName>
</protein>
<comment type="caution">
    <text evidence="3">The sequence shown here is derived from an EMBL/GenBank/DDBJ whole genome shotgun (WGS) entry which is preliminary data.</text>
</comment>
<dbReference type="Gene3D" id="1.10.287.110">
    <property type="entry name" value="DnaJ domain"/>
    <property type="match status" value="1"/>
</dbReference>
<dbReference type="AlphaFoldDB" id="A0A1B7TC87"/>
<sequence>MVKETEYYETLNVSTDATALEIKKSYRKLALRYHPDKPTGDAEKFKEIGEAYQILSDSDLRANYDEFGKSGSLPEGGVADPFEFFDTIFGGGAFKEYLGELQFLDEAAGEMMKKQPSSESEKEGEDEKSKKDGEINLHDPKFAKDQEKLKMREEYLKREAAMKKQIEEIAENINKKIDDYYLFQRQDRPEEFERKISKEVEALKLESFGLELVHLIGSIYTMKADNFIKASKTFGISKIYTGMKEKKGTVKTMYGLVSSALDASQLMSKMESLDLESEDLTPEEKAEIESFITGKMLNTAWMMTKYESSTKVKEACNLVLKDSKRPKKERVDRAKVLLKMGKIFKKAERTKEEQEEAQMFEDLINESKNKKNFKFPTSNKKSGSTVSLNAAEKESSKEAEATKATA</sequence>
<dbReference type="Proteomes" id="UP000092321">
    <property type="component" value="Unassembled WGS sequence"/>
</dbReference>
<dbReference type="Pfam" id="PF00226">
    <property type="entry name" value="DnaJ"/>
    <property type="match status" value="1"/>
</dbReference>
<dbReference type="InterPro" id="IPR018253">
    <property type="entry name" value="DnaJ_domain_CS"/>
</dbReference>
<name>A0A1B7TC87_9ASCO</name>
<feature type="domain" description="J" evidence="2">
    <location>
        <begin position="6"/>
        <end position="68"/>
    </location>
</feature>
<evidence type="ECO:0000259" key="2">
    <source>
        <dbReference type="PROSITE" id="PS50076"/>
    </source>
</evidence>
<dbReference type="InterPro" id="IPR052814">
    <property type="entry name" value="Peroxisomal_DnaJ"/>
</dbReference>
<evidence type="ECO:0000313" key="4">
    <source>
        <dbReference type="Proteomes" id="UP000092321"/>
    </source>
</evidence>
<organism evidence="3 4">
    <name type="scientific">Hanseniaspora valbyensis NRRL Y-1626</name>
    <dbReference type="NCBI Taxonomy" id="766949"/>
    <lineage>
        <taxon>Eukaryota</taxon>
        <taxon>Fungi</taxon>
        <taxon>Dikarya</taxon>
        <taxon>Ascomycota</taxon>
        <taxon>Saccharomycotina</taxon>
        <taxon>Saccharomycetes</taxon>
        <taxon>Saccharomycodales</taxon>
        <taxon>Saccharomycodaceae</taxon>
        <taxon>Hanseniaspora</taxon>
    </lineage>
</organism>
<dbReference type="InterPro" id="IPR036869">
    <property type="entry name" value="J_dom_sf"/>
</dbReference>
<dbReference type="PROSITE" id="PS00636">
    <property type="entry name" value="DNAJ_1"/>
    <property type="match status" value="1"/>
</dbReference>
<evidence type="ECO:0000313" key="3">
    <source>
        <dbReference type="EMBL" id="OBA26330.1"/>
    </source>
</evidence>
<feature type="region of interest" description="Disordered" evidence="1">
    <location>
        <begin position="109"/>
        <end position="137"/>
    </location>
</feature>
<evidence type="ECO:0000256" key="1">
    <source>
        <dbReference type="SAM" id="MobiDB-lite"/>
    </source>
</evidence>
<proteinExistence type="predicted"/>
<accession>A0A1B7TC87</accession>
<dbReference type="InterPro" id="IPR026894">
    <property type="entry name" value="DnaJ_X"/>
</dbReference>
<dbReference type="SMART" id="SM00271">
    <property type="entry name" value="DnaJ"/>
    <property type="match status" value="1"/>
</dbReference>
<feature type="compositionally biased region" description="Basic and acidic residues" evidence="1">
    <location>
        <begin position="391"/>
        <end position="406"/>
    </location>
</feature>
<dbReference type="SUPFAM" id="SSF46565">
    <property type="entry name" value="Chaperone J-domain"/>
    <property type="match status" value="1"/>
</dbReference>
<dbReference type="PRINTS" id="PR00625">
    <property type="entry name" value="JDOMAIN"/>
</dbReference>
<dbReference type="GO" id="GO:0016558">
    <property type="term" value="P:protein import into peroxisome matrix"/>
    <property type="evidence" value="ECO:0007669"/>
    <property type="project" value="TreeGrafter"/>
</dbReference>
<feature type="region of interest" description="Disordered" evidence="1">
    <location>
        <begin position="371"/>
        <end position="406"/>
    </location>
</feature>
<dbReference type="GO" id="GO:0005829">
    <property type="term" value="C:cytosol"/>
    <property type="evidence" value="ECO:0007669"/>
    <property type="project" value="TreeGrafter"/>
</dbReference>
<dbReference type="PANTHER" id="PTHR45006">
    <property type="entry name" value="DNAJ-LIKE PROTEIN 1"/>
    <property type="match status" value="1"/>
</dbReference>
<dbReference type="InterPro" id="IPR001623">
    <property type="entry name" value="DnaJ_domain"/>
</dbReference>
<keyword evidence="4" id="KW-1185">Reference proteome</keyword>
<dbReference type="CDD" id="cd06257">
    <property type="entry name" value="DnaJ"/>
    <property type="match status" value="1"/>
</dbReference>
<dbReference type="EMBL" id="LXPE01000019">
    <property type="protein sequence ID" value="OBA26330.1"/>
    <property type="molecule type" value="Genomic_DNA"/>
</dbReference>